<feature type="non-terminal residue" evidence="3">
    <location>
        <position position="1"/>
    </location>
</feature>
<gene>
    <name evidence="3" type="ORF">ODY23_09315</name>
</gene>
<feature type="region of interest" description="Disordered" evidence="1">
    <location>
        <begin position="1"/>
        <end position="99"/>
    </location>
</feature>
<feature type="non-terminal residue" evidence="3">
    <location>
        <position position="99"/>
    </location>
</feature>
<evidence type="ECO:0000259" key="2">
    <source>
        <dbReference type="Pfam" id="PF08428"/>
    </source>
</evidence>
<evidence type="ECO:0000313" key="3">
    <source>
        <dbReference type="EMBL" id="MCY3026472.1"/>
    </source>
</evidence>
<dbReference type="Proteomes" id="UP001072007">
    <property type="component" value="Unassembled WGS sequence"/>
</dbReference>
<name>A0ABT4C1S0_9LACT</name>
<dbReference type="InterPro" id="IPR059115">
    <property type="entry name" value="Rib"/>
</dbReference>
<dbReference type="NCBIfam" id="TIGR02331">
    <property type="entry name" value="rib_alpha"/>
    <property type="match status" value="1"/>
</dbReference>
<evidence type="ECO:0000313" key="4">
    <source>
        <dbReference type="Proteomes" id="UP001072007"/>
    </source>
</evidence>
<sequence>DKYQPEVAPVEKDYGQTTTEDEIKKAVTVPGYEENPAYPGQTPTVTVDNPNALPDGNTPGEHKVPVTVTYPDGTEDKTEVTVTVKEQPEKDKYQPEVAP</sequence>
<feature type="compositionally biased region" description="Basic and acidic residues" evidence="1">
    <location>
        <begin position="1"/>
        <end position="14"/>
    </location>
</feature>
<keyword evidence="4" id="KW-1185">Reference proteome</keyword>
<dbReference type="InterPro" id="IPR012706">
    <property type="entry name" value="Rib_alpha_Esp_rpt"/>
</dbReference>
<dbReference type="RefSeq" id="WP_267982787.1">
    <property type="nucleotide sequence ID" value="NZ_JAOTMD010000047.1"/>
</dbReference>
<dbReference type="Pfam" id="PF08428">
    <property type="entry name" value="Rib"/>
    <property type="match status" value="1"/>
</dbReference>
<dbReference type="GeneID" id="86971718"/>
<evidence type="ECO:0000256" key="1">
    <source>
        <dbReference type="SAM" id="MobiDB-lite"/>
    </source>
</evidence>
<reference evidence="3" key="1">
    <citation type="submission" date="2024-05" db="EMBL/GenBank/DDBJ databases">
        <title>Aerococcus urinae taxonomy study.</title>
        <authorList>
            <person name="Christensen J."/>
            <person name="Senneby E."/>
        </authorList>
    </citation>
    <scope>NUCLEOTIDE SEQUENCE</scope>
    <source>
        <strain evidence="3">CDC-3352-U95</strain>
    </source>
</reference>
<dbReference type="EMBL" id="JAOTMD010000047">
    <property type="protein sequence ID" value="MCY3026472.1"/>
    <property type="molecule type" value="Genomic_DNA"/>
</dbReference>
<dbReference type="Gene3D" id="3.10.20.890">
    <property type="match status" value="1"/>
</dbReference>
<protein>
    <submittedName>
        <fullName evidence="3">Rib/alpha-like domain-containing protein</fullName>
    </submittedName>
</protein>
<accession>A0ABT4C1S0</accession>
<feature type="domain" description="Rib" evidence="2">
    <location>
        <begin position="1"/>
        <end position="86"/>
    </location>
</feature>
<organism evidence="3 4">
    <name type="scientific">Aerococcus loyolae</name>
    <dbReference type="NCBI Taxonomy" id="2976809"/>
    <lineage>
        <taxon>Bacteria</taxon>
        <taxon>Bacillati</taxon>
        <taxon>Bacillota</taxon>
        <taxon>Bacilli</taxon>
        <taxon>Lactobacillales</taxon>
        <taxon>Aerococcaceae</taxon>
        <taxon>Aerococcus</taxon>
    </lineage>
</organism>
<feature type="compositionally biased region" description="Basic and acidic residues" evidence="1">
    <location>
        <begin position="86"/>
        <end position="99"/>
    </location>
</feature>
<proteinExistence type="predicted"/>
<comment type="caution">
    <text evidence="3">The sequence shown here is derived from an EMBL/GenBank/DDBJ whole genome shotgun (WGS) entry which is preliminary data.</text>
</comment>